<evidence type="ECO:0008006" key="13">
    <source>
        <dbReference type="Google" id="ProtNLM"/>
    </source>
</evidence>
<dbReference type="GO" id="GO:0015254">
    <property type="term" value="F:glycerol channel activity"/>
    <property type="evidence" value="ECO:0007669"/>
    <property type="project" value="TreeGrafter"/>
</dbReference>
<protein>
    <recommendedName>
        <fullName evidence="13">Aquaporin</fullName>
    </recommendedName>
</protein>
<feature type="region of interest" description="Disordered" evidence="9">
    <location>
        <begin position="91"/>
        <end position="134"/>
    </location>
</feature>
<dbReference type="PANTHER" id="PTHR43829:SF24">
    <property type="entry name" value="MIP AQUAPORIN (EUROFUNG)"/>
    <property type="match status" value="1"/>
</dbReference>
<feature type="transmembrane region" description="Helical" evidence="10">
    <location>
        <begin position="226"/>
        <end position="245"/>
    </location>
</feature>
<keyword evidence="3 8" id="KW-0813">Transport</keyword>
<keyword evidence="4 8" id="KW-0812">Transmembrane</keyword>
<dbReference type="PANTHER" id="PTHR43829">
    <property type="entry name" value="AQUAPORIN OR AQUAGLYCEROPORIN RELATED"/>
    <property type="match status" value="1"/>
</dbReference>
<feature type="compositionally biased region" description="Basic and acidic residues" evidence="9">
    <location>
        <begin position="98"/>
        <end position="109"/>
    </location>
</feature>
<dbReference type="CDD" id="cd00333">
    <property type="entry name" value="MIP"/>
    <property type="match status" value="1"/>
</dbReference>
<dbReference type="EMBL" id="MDYL01000006">
    <property type="protein sequence ID" value="OQD75793.1"/>
    <property type="molecule type" value="Genomic_DNA"/>
</dbReference>
<name>A0A1V6PG71_PENDC</name>
<accession>A0A1V6PG71</accession>
<keyword evidence="5" id="KW-0677">Repeat</keyword>
<dbReference type="NCBIfam" id="TIGR00861">
    <property type="entry name" value="MIP"/>
    <property type="match status" value="1"/>
</dbReference>
<evidence type="ECO:0000256" key="2">
    <source>
        <dbReference type="ARBA" id="ARBA00006175"/>
    </source>
</evidence>
<feature type="transmembrane region" description="Helical" evidence="10">
    <location>
        <begin position="183"/>
        <end position="205"/>
    </location>
</feature>
<dbReference type="Proteomes" id="UP000191522">
    <property type="component" value="Unassembled WGS sequence"/>
</dbReference>
<evidence type="ECO:0000256" key="10">
    <source>
        <dbReference type="SAM" id="Phobius"/>
    </source>
</evidence>
<evidence type="ECO:0000313" key="11">
    <source>
        <dbReference type="EMBL" id="OQD75793.1"/>
    </source>
</evidence>
<dbReference type="FunFam" id="1.20.1080.10:FF:000022">
    <property type="entry name" value="MIP aquaporin"/>
    <property type="match status" value="1"/>
</dbReference>
<evidence type="ECO:0000256" key="4">
    <source>
        <dbReference type="ARBA" id="ARBA00022692"/>
    </source>
</evidence>
<dbReference type="Gene3D" id="1.20.1080.10">
    <property type="entry name" value="Glycerol uptake facilitator protein"/>
    <property type="match status" value="1"/>
</dbReference>
<evidence type="ECO:0000256" key="1">
    <source>
        <dbReference type="ARBA" id="ARBA00004141"/>
    </source>
</evidence>
<evidence type="ECO:0000256" key="6">
    <source>
        <dbReference type="ARBA" id="ARBA00022989"/>
    </source>
</evidence>
<sequence length="438" mass="47269">MASLNDADQDGEVKDAVEPQEQEPPECTQEDASKNEGLGNNPNFSLAAHEAGNPNSNAYISSDYLRYNPQYGKEQDGPTWSLVQPLPHIVRPGMRHGALPEDRKEDRQAGQDPDPAAAEKQKEQAPDQPNDGIFNTWSRVRRYLREPMAEWLGTTVAMTIGLSATLSNFTSSGQAGSYPAQCVAWGFGFMVAIYSTGGVSGGHLNPAVSIALSVFRGFPARQTPKYILAQLLGAITAGGIAYAIYHDAILEVAAAEKVPQSQSVAAQALITAPKPFVHLATAFFTEFVGSAILVGAIMALGDDGNAPPGAGMNAFIIGILISVLILALGYNTGGCFNCARDFGPRLVAVMAGWGGHLFRETHAWWIWGPWCADITGGLVGALLYDMAIFTGGESPVNYPKRRRKRALRVKTVHFRKKLGIGRKKTRDLERSIEDLEEQ</sequence>
<evidence type="ECO:0000256" key="9">
    <source>
        <dbReference type="SAM" id="MobiDB-lite"/>
    </source>
</evidence>
<dbReference type="PRINTS" id="PR00783">
    <property type="entry name" value="MINTRINSICP"/>
</dbReference>
<dbReference type="Pfam" id="PF00230">
    <property type="entry name" value="MIP"/>
    <property type="match status" value="1"/>
</dbReference>
<keyword evidence="7 10" id="KW-0472">Membrane</keyword>
<dbReference type="InterPro" id="IPR022357">
    <property type="entry name" value="MIP_CS"/>
</dbReference>
<feature type="region of interest" description="Disordered" evidence="9">
    <location>
        <begin position="1"/>
        <end position="61"/>
    </location>
</feature>
<gene>
    <name evidence="11" type="ORF">PENDEC_c006G02135</name>
</gene>
<feature type="transmembrane region" description="Helical" evidence="10">
    <location>
        <begin position="312"/>
        <end position="330"/>
    </location>
</feature>
<proteinExistence type="inferred from homology"/>
<dbReference type="InterPro" id="IPR050363">
    <property type="entry name" value="MIP/Aquaporin"/>
</dbReference>
<dbReference type="AlphaFoldDB" id="A0A1V6PG71"/>
<evidence type="ECO:0000313" key="12">
    <source>
        <dbReference type="Proteomes" id="UP000191522"/>
    </source>
</evidence>
<organism evidence="11 12">
    <name type="scientific">Penicillium decumbens</name>
    <dbReference type="NCBI Taxonomy" id="69771"/>
    <lineage>
        <taxon>Eukaryota</taxon>
        <taxon>Fungi</taxon>
        <taxon>Dikarya</taxon>
        <taxon>Ascomycota</taxon>
        <taxon>Pezizomycotina</taxon>
        <taxon>Eurotiomycetes</taxon>
        <taxon>Eurotiomycetidae</taxon>
        <taxon>Eurotiales</taxon>
        <taxon>Aspergillaceae</taxon>
        <taxon>Penicillium</taxon>
    </lineage>
</organism>
<evidence type="ECO:0000256" key="3">
    <source>
        <dbReference type="ARBA" id="ARBA00022448"/>
    </source>
</evidence>
<dbReference type="InterPro" id="IPR023271">
    <property type="entry name" value="Aquaporin-like"/>
</dbReference>
<evidence type="ECO:0000256" key="8">
    <source>
        <dbReference type="RuleBase" id="RU000477"/>
    </source>
</evidence>
<reference evidence="12" key="1">
    <citation type="journal article" date="2017" name="Nat. Microbiol.">
        <title>Global analysis of biosynthetic gene clusters reveals vast potential of secondary metabolite production in Penicillium species.</title>
        <authorList>
            <person name="Nielsen J.C."/>
            <person name="Grijseels S."/>
            <person name="Prigent S."/>
            <person name="Ji B."/>
            <person name="Dainat J."/>
            <person name="Nielsen K.F."/>
            <person name="Frisvad J.C."/>
            <person name="Workman M."/>
            <person name="Nielsen J."/>
        </authorList>
    </citation>
    <scope>NUCLEOTIDE SEQUENCE [LARGE SCALE GENOMIC DNA]</scope>
    <source>
        <strain evidence="12">IBT 11843</strain>
    </source>
</reference>
<keyword evidence="6 10" id="KW-1133">Transmembrane helix</keyword>
<evidence type="ECO:0000256" key="5">
    <source>
        <dbReference type="ARBA" id="ARBA00022737"/>
    </source>
</evidence>
<dbReference type="InterPro" id="IPR000425">
    <property type="entry name" value="MIP"/>
</dbReference>
<feature type="transmembrane region" description="Helical" evidence="10">
    <location>
        <begin position="276"/>
        <end position="300"/>
    </location>
</feature>
<feature type="transmembrane region" description="Helical" evidence="10">
    <location>
        <begin position="151"/>
        <end position="171"/>
    </location>
</feature>
<dbReference type="OrthoDB" id="3222at2759"/>
<dbReference type="GO" id="GO:0015250">
    <property type="term" value="F:water channel activity"/>
    <property type="evidence" value="ECO:0007669"/>
    <property type="project" value="TreeGrafter"/>
</dbReference>
<comment type="subcellular location">
    <subcellularLocation>
        <location evidence="1">Membrane</location>
        <topology evidence="1">Multi-pass membrane protein</topology>
    </subcellularLocation>
</comment>
<comment type="caution">
    <text evidence="11">The sequence shown here is derived from an EMBL/GenBank/DDBJ whole genome shotgun (WGS) entry which is preliminary data.</text>
</comment>
<keyword evidence="12" id="KW-1185">Reference proteome</keyword>
<comment type="similarity">
    <text evidence="2 8">Belongs to the MIP/aquaporin (TC 1.A.8) family.</text>
</comment>
<dbReference type="PROSITE" id="PS00221">
    <property type="entry name" value="MIP"/>
    <property type="match status" value="1"/>
</dbReference>
<dbReference type="SUPFAM" id="SSF81338">
    <property type="entry name" value="Aquaporin-like"/>
    <property type="match status" value="1"/>
</dbReference>
<dbReference type="STRING" id="69771.A0A1V6PG71"/>
<dbReference type="GO" id="GO:0005886">
    <property type="term" value="C:plasma membrane"/>
    <property type="evidence" value="ECO:0007669"/>
    <property type="project" value="TreeGrafter"/>
</dbReference>
<evidence type="ECO:0000256" key="7">
    <source>
        <dbReference type="ARBA" id="ARBA00023136"/>
    </source>
</evidence>
<dbReference type="OMA" id="YPPRRRK"/>